<evidence type="ECO:0000313" key="1">
    <source>
        <dbReference type="EMBL" id="KHG27792.1"/>
    </source>
</evidence>
<proteinExistence type="predicted"/>
<accession>A0A0B0PSL7</accession>
<evidence type="ECO:0000313" key="2">
    <source>
        <dbReference type="Proteomes" id="UP000032142"/>
    </source>
</evidence>
<protein>
    <submittedName>
        <fullName evidence="1">Mrna-capping enzyme subunit alpha</fullName>
    </submittedName>
</protein>
<sequence length="93" mass="10325">MIISLKYIPAPYRNNFILSLIVAIPNEPLGIIISDTRENLAYKVPHIHYLACSHKLSVKTYLHGAAHTSCQVTATYAGILATGRTYKISTRII</sequence>
<name>A0A0B0PSL7_GOSAR</name>
<gene>
    <name evidence="1" type="ORF">F383_11588</name>
</gene>
<keyword evidence="2" id="KW-1185">Reference proteome</keyword>
<dbReference type="EMBL" id="KN442412">
    <property type="protein sequence ID" value="KHG27792.1"/>
    <property type="molecule type" value="Genomic_DNA"/>
</dbReference>
<reference evidence="2" key="1">
    <citation type="submission" date="2014-09" db="EMBL/GenBank/DDBJ databases">
        <authorList>
            <person name="Mudge J."/>
            <person name="Ramaraj T."/>
            <person name="Lindquist I.E."/>
            <person name="Bharti A.K."/>
            <person name="Sundararajan A."/>
            <person name="Cameron C.T."/>
            <person name="Woodward J.E."/>
            <person name="May G.D."/>
            <person name="Brubaker C."/>
            <person name="Broadhvest J."/>
            <person name="Wilkins T.A."/>
        </authorList>
    </citation>
    <scope>NUCLEOTIDE SEQUENCE</scope>
    <source>
        <strain evidence="2">cv. AKA8401</strain>
    </source>
</reference>
<dbReference type="Proteomes" id="UP000032142">
    <property type="component" value="Unassembled WGS sequence"/>
</dbReference>
<organism evidence="1 2">
    <name type="scientific">Gossypium arboreum</name>
    <name type="common">Tree cotton</name>
    <name type="synonym">Gossypium nanking</name>
    <dbReference type="NCBI Taxonomy" id="29729"/>
    <lineage>
        <taxon>Eukaryota</taxon>
        <taxon>Viridiplantae</taxon>
        <taxon>Streptophyta</taxon>
        <taxon>Embryophyta</taxon>
        <taxon>Tracheophyta</taxon>
        <taxon>Spermatophyta</taxon>
        <taxon>Magnoliopsida</taxon>
        <taxon>eudicotyledons</taxon>
        <taxon>Gunneridae</taxon>
        <taxon>Pentapetalae</taxon>
        <taxon>rosids</taxon>
        <taxon>malvids</taxon>
        <taxon>Malvales</taxon>
        <taxon>Malvaceae</taxon>
        <taxon>Malvoideae</taxon>
        <taxon>Gossypium</taxon>
    </lineage>
</organism>
<dbReference type="AlphaFoldDB" id="A0A0B0PSL7"/>